<reference evidence="2" key="2">
    <citation type="submission" date="2025-09" db="UniProtKB">
        <authorList>
            <consortium name="Ensembl"/>
        </authorList>
    </citation>
    <scope>IDENTIFICATION</scope>
</reference>
<dbReference type="OMA" id="ETYMTDL"/>
<dbReference type="AlphaFoldDB" id="A0A8C4NLY8"/>
<keyword evidence="3" id="KW-1185">Reference proteome</keyword>
<feature type="compositionally biased region" description="Acidic residues" evidence="1">
    <location>
        <begin position="367"/>
        <end position="397"/>
    </location>
</feature>
<dbReference type="Ensembl" id="ENSEBUT00000006002.1">
    <property type="protein sequence ID" value="ENSEBUP00000005562.1"/>
    <property type="gene ID" value="ENSEBUG00000003778.1"/>
</dbReference>
<protein>
    <submittedName>
        <fullName evidence="2">Si:dkey-12j5.1</fullName>
    </submittedName>
</protein>
<dbReference type="SUPFAM" id="SSF48452">
    <property type="entry name" value="TPR-like"/>
    <property type="match status" value="1"/>
</dbReference>
<feature type="region of interest" description="Disordered" evidence="1">
    <location>
        <begin position="360"/>
        <end position="397"/>
    </location>
</feature>
<dbReference type="GO" id="GO:0048264">
    <property type="term" value="P:determination of ventral identity"/>
    <property type="evidence" value="ECO:0007669"/>
    <property type="project" value="TreeGrafter"/>
</dbReference>
<dbReference type="Gene3D" id="1.25.40.10">
    <property type="entry name" value="Tetratricopeptide repeat domain"/>
    <property type="match status" value="1"/>
</dbReference>
<feature type="region of interest" description="Disordered" evidence="1">
    <location>
        <begin position="233"/>
        <end position="252"/>
    </location>
</feature>
<reference evidence="2" key="1">
    <citation type="submission" date="2025-08" db="UniProtKB">
        <authorList>
            <consortium name="Ensembl"/>
        </authorList>
    </citation>
    <scope>IDENTIFICATION</scope>
</reference>
<feature type="compositionally biased region" description="Acidic residues" evidence="1">
    <location>
        <begin position="238"/>
        <end position="252"/>
    </location>
</feature>
<dbReference type="PANTHER" id="PTHR28654:SF1">
    <property type="entry name" value="AXIN INTERACTOR, DORSALIZATION-ASSOCIATED PROTEIN"/>
    <property type="match status" value="1"/>
</dbReference>
<dbReference type="InterPro" id="IPR011990">
    <property type="entry name" value="TPR-like_helical_dom_sf"/>
</dbReference>
<name>A0A8C4NLY8_EPTBU</name>
<organism evidence="2 3">
    <name type="scientific">Eptatretus burgeri</name>
    <name type="common">Inshore hagfish</name>
    <dbReference type="NCBI Taxonomy" id="7764"/>
    <lineage>
        <taxon>Eukaryota</taxon>
        <taxon>Metazoa</taxon>
        <taxon>Chordata</taxon>
        <taxon>Craniata</taxon>
        <taxon>Vertebrata</taxon>
        <taxon>Cyclostomata</taxon>
        <taxon>Myxini</taxon>
        <taxon>Myxiniformes</taxon>
        <taxon>Myxinidae</taxon>
        <taxon>Eptatretinae</taxon>
        <taxon>Eptatretus</taxon>
    </lineage>
</organism>
<dbReference type="InterPro" id="IPR019734">
    <property type="entry name" value="TPR_rpt"/>
</dbReference>
<dbReference type="Proteomes" id="UP000694388">
    <property type="component" value="Unplaced"/>
</dbReference>
<dbReference type="PANTHER" id="PTHR28654">
    <property type="entry name" value="AXIN INTERACTOR, DORSALIZATION-ASSOCIATED PROTEIN"/>
    <property type="match status" value="1"/>
</dbReference>
<evidence type="ECO:0000256" key="1">
    <source>
        <dbReference type="SAM" id="MobiDB-lite"/>
    </source>
</evidence>
<dbReference type="GeneTree" id="ENSGT00410000028469"/>
<accession>A0A8C4NLY8</accession>
<sequence>MDKRRGHRHGISTRERLQVKVKERSRKREEKCSVAQLLEKVQECTESCDVEMARIFCERALETAPDDPQVLDIAGSLYAELGLDDKAKSCLLHAIDLTPDKGHAKYMYLGQLSSAQEAVGFFSKGVELMQRSLVSQSTRGACAFPDKDNITPEEVSMAYCCIAEIYLTDLCIQEGAAERCKEVLEKALETSPNNVEALQLMASFLISSEKPQEGKRFLMQSLEVWLPSLMRKNTSQEQSEDTGEDSQEWEDIEDEDEDILQNLPAYELRITTAKLLLEIEEFTLAVEVLEHLLEEQDDVVQVWYLLGWVNFLQAKQSSIKDEADHRESSRTALLQAKKLTEKQCYEDYELVSHIEELLGELGPARDADEDEDEDEVTKEELEPEFELSSEDDNQMDL</sequence>
<proteinExistence type="predicted"/>
<dbReference type="Pfam" id="PF13181">
    <property type="entry name" value="TPR_8"/>
    <property type="match status" value="1"/>
</dbReference>
<dbReference type="GO" id="GO:0016020">
    <property type="term" value="C:membrane"/>
    <property type="evidence" value="ECO:0007669"/>
    <property type="project" value="TreeGrafter"/>
</dbReference>
<evidence type="ECO:0000313" key="2">
    <source>
        <dbReference type="Ensembl" id="ENSEBUP00000005562.1"/>
    </source>
</evidence>
<dbReference type="GO" id="GO:0035091">
    <property type="term" value="F:phosphatidylinositol binding"/>
    <property type="evidence" value="ECO:0007669"/>
    <property type="project" value="TreeGrafter"/>
</dbReference>
<evidence type="ECO:0000313" key="3">
    <source>
        <dbReference type="Proteomes" id="UP000694388"/>
    </source>
</evidence>
<dbReference type="CDD" id="cd24142">
    <property type="entry name" value="ACL4-like"/>
    <property type="match status" value="1"/>
</dbReference>